<organism evidence="2 3">
    <name type="scientific">Roseinatronobacter monicus</name>
    <dbReference type="NCBI Taxonomy" id="393481"/>
    <lineage>
        <taxon>Bacteria</taxon>
        <taxon>Pseudomonadati</taxon>
        <taxon>Pseudomonadota</taxon>
        <taxon>Alphaproteobacteria</taxon>
        <taxon>Rhodobacterales</taxon>
        <taxon>Paracoccaceae</taxon>
        <taxon>Roseinatronobacter</taxon>
    </lineage>
</organism>
<proteinExistence type="predicted"/>
<dbReference type="OrthoDB" id="9800698at2"/>
<dbReference type="PANTHER" id="PTHR12788">
    <property type="entry name" value="PROTEIN-TYROSINE SULFOTRANSFERASE 2"/>
    <property type="match status" value="1"/>
</dbReference>
<comment type="caution">
    <text evidence="2">The sequence shown here is derived from an EMBL/GenBank/DDBJ whole genome shotgun (WGS) entry which is preliminary data.</text>
</comment>
<evidence type="ECO:0000256" key="1">
    <source>
        <dbReference type="ARBA" id="ARBA00022679"/>
    </source>
</evidence>
<dbReference type="AlphaFoldDB" id="A0A543KCT6"/>
<dbReference type="EMBL" id="VFPT01000001">
    <property type="protein sequence ID" value="TQM92895.1"/>
    <property type="molecule type" value="Genomic_DNA"/>
</dbReference>
<gene>
    <name evidence="2" type="ORF">BD293_1516</name>
</gene>
<dbReference type="InterPro" id="IPR027417">
    <property type="entry name" value="P-loop_NTPase"/>
</dbReference>
<dbReference type="Gene3D" id="3.40.50.300">
    <property type="entry name" value="P-loop containing nucleotide triphosphate hydrolases"/>
    <property type="match status" value="1"/>
</dbReference>
<keyword evidence="1 2" id="KW-0808">Transferase</keyword>
<sequence>MKDAEIKSALEQAQKHAAAGAFNDARAICLRIFAHNPGVIGALQTYMSVTRVTPRDPVLKRLRAFARGAQMPAAIASQIQFMLGKGLDDIGDHSGAFAAFVRANALKPVQFDAAAQARLTTVTLHAVAQAPRLQLDPVAPRMVFIVGMPRSGSSVLAQLLGMHPDICSVGEMTALGRALQAIDPSLPRFIQTMTLDRLVALRTAYLAEIVAAGRGAPVIVDKMPENYWLGWLIPMLFPDAVVLETQRLALATCWSCFRNDFGQGHGYSTDFPTLWAHYHRYKTMAEAWRARAGAQWQVIALDDLAAAPRATIQPCLTSLGLTWVEAMARPEDADSDLRTLSKWQARQALAPEIASAWTHYQSLVLNRWGSKLDPPPTRQGSAPI</sequence>
<protein>
    <submittedName>
        <fullName evidence="2">Sulfotransferase family protein</fullName>
    </submittedName>
</protein>
<name>A0A543KCT6_9RHOB</name>
<dbReference type="GO" id="GO:0008476">
    <property type="term" value="F:protein-tyrosine sulfotransferase activity"/>
    <property type="evidence" value="ECO:0007669"/>
    <property type="project" value="InterPro"/>
</dbReference>
<dbReference type="SUPFAM" id="SSF52540">
    <property type="entry name" value="P-loop containing nucleoside triphosphate hydrolases"/>
    <property type="match status" value="1"/>
</dbReference>
<dbReference type="Pfam" id="PF13469">
    <property type="entry name" value="Sulfotransfer_3"/>
    <property type="match status" value="1"/>
</dbReference>
<dbReference type="RefSeq" id="WP_142080539.1">
    <property type="nucleotide sequence ID" value="NZ_VFPT01000001.1"/>
</dbReference>
<keyword evidence="3" id="KW-1185">Reference proteome</keyword>
<evidence type="ECO:0000313" key="3">
    <source>
        <dbReference type="Proteomes" id="UP000320582"/>
    </source>
</evidence>
<dbReference type="Proteomes" id="UP000320582">
    <property type="component" value="Unassembled WGS sequence"/>
</dbReference>
<accession>A0A543KCT6</accession>
<reference evidence="2 3" key="1">
    <citation type="submission" date="2019-06" db="EMBL/GenBank/DDBJ databases">
        <title>Genomic Encyclopedia of Archaeal and Bacterial Type Strains, Phase II (KMG-II): from individual species to whole genera.</title>
        <authorList>
            <person name="Goeker M."/>
        </authorList>
    </citation>
    <scope>NUCLEOTIDE SEQUENCE [LARGE SCALE GENOMIC DNA]</scope>
    <source>
        <strain evidence="2 3">DSM 18423</strain>
    </source>
</reference>
<dbReference type="InterPro" id="IPR026634">
    <property type="entry name" value="TPST-like"/>
</dbReference>
<dbReference type="PANTHER" id="PTHR12788:SF10">
    <property type="entry name" value="PROTEIN-TYROSINE SULFOTRANSFERASE"/>
    <property type="match status" value="1"/>
</dbReference>
<evidence type="ECO:0000313" key="2">
    <source>
        <dbReference type="EMBL" id="TQM92895.1"/>
    </source>
</evidence>